<keyword evidence="2" id="KW-0812">Transmembrane</keyword>
<accession>A0A9X1VK09</accession>
<feature type="domain" description="Bacterial sugar transferase" evidence="3">
    <location>
        <begin position="4"/>
        <end position="184"/>
    </location>
</feature>
<keyword evidence="2" id="KW-1133">Transmembrane helix</keyword>
<keyword evidence="2" id="KW-0472">Membrane</keyword>
<proteinExistence type="inferred from homology"/>
<dbReference type="InterPro" id="IPR003362">
    <property type="entry name" value="Bact_transf"/>
</dbReference>
<sequence>MIKKRVFDIIFSFTLLIILIVPMFIIWIITSICFMSNGLFFQTRVGQYGMFFTIYKYKTLYKDRKRISKWGLFLRKTKCDELPQLINIIKGDMSFVGPRPDLPGLYDTLKEKNRVLLKLKPGLTSETTLKYFEEEKILQMQNNPQRYNNEVIFQDKVKMNLNYYYNRNFLVDLKIILKTIIKILEKNFDFKNNLKWKK</sequence>
<evidence type="ECO:0000256" key="1">
    <source>
        <dbReference type="ARBA" id="ARBA00006464"/>
    </source>
</evidence>
<dbReference type="PANTHER" id="PTHR30576:SF20">
    <property type="entry name" value="QUINOVOSAMINEPHOSPHOTRANSFERAE-RELATED"/>
    <property type="match status" value="1"/>
</dbReference>
<evidence type="ECO:0000313" key="4">
    <source>
        <dbReference type="EMBL" id="MCI2227552.1"/>
    </source>
</evidence>
<dbReference type="PANTHER" id="PTHR30576">
    <property type="entry name" value="COLANIC BIOSYNTHESIS UDP-GLUCOSE LIPID CARRIER TRANSFERASE"/>
    <property type="match status" value="1"/>
</dbReference>
<dbReference type="AlphaFoldDB" id="A0A9X1VK09"/>
<evidence type="ECO:0000259" key="3">
    <source>
        <dbReference type="Pfam" id="PF02397"/>
    </source>
</evidence>
<organism evidence="4 5">
    <name type="scientific">Polaribacter marinus</name>
    <dbReference type="NCBI Taxonomy" id="2916838"/>
    <lineage>
        <taxon>Bacteria</taxon>
        <taxon>Pseudomonadati</taxon>
        <taxon>Bacteroidota</taxon>
        <taxon>Flavobacteriia</taxon>
        <taxon>Flavobacteriales</taxon>
        <taxon>Flavobacteriaceae</taxon>
    </lineage>
</organism>
<comment type="caution">
    <text evidence="4">The sequence shown here is derived from an EMBL/GenBank/DDBJ whole genome shotgun (WGS) entry which is preliminary data.</text>
</comment>
<keyword evidence="4" id="KW-0808">Transferase</keyword>
<evidence type="ECO:0000256" key="2">
    <source>
        <dbReference type="SAM" id="Phobius"/>
    </source>
</evidence>
<keyword evidence="5" id="KW-1185">Reference proteome</keyword>
<dbReference type="RefSeq" id="WP_242176673.1">
    <property type="nucleotide sequence ID" value="NZ_JAKQYM010000001.1"/>
</dbReference>
<reference evidence="4" key="1">
    <citation type="submission" date="2022-02" db="EMBL/GenBank/DDBJ databases">
        <title>Polaribacter sp. MSW13, isolated from seawater.</title>
        <authorList>
            <person name="Kristyanto S."/>
            <person name="Jung J."/>
            <person name="Jeon C.O."/>
        </authorList>
    </citation>
    <scope>NUCLEOTIDE SEQUENCE</scope>
    <source>
        <strain evidence="4">MSW13</strain>
    </source>
</reference>
<feature type="transmembrane region" description="Helical" evidence="2">
    <location>
        <begin position="7"/>
        <end position="29"/>
    </location>
</feature>
<gene>
    <name evidence="4" type="ORF">MC378_00105</name>
</gene>
<comment type="similarity">
    <text evidence="1">Belongs to the bacterial sugar transferase family.</text>
</comment>
<evidence type="ECO:0000313" key="5">
    <source>
        <dbReference type="Proteomes" id="UP001139369"/>
    </source>
</evidence>
<dbReference type="EMBL" id="JAKQYM010000001">
    <property type="protein sequence ID" value="MCI2227552.1"/>
    <property type="molecule type" value="Genomic_DNA"/>
</dbReference>
<dbReference type="Proteomes" id="UP001139369">
    <property type="component" value="Unassembled WGS sequence"/>
</dbReference>
<dbReference type="Pfam" id="PF02397">
    <property type="entry name" value="Bac_transf"/>
    <property type="match status" value="1"/>
</dbReference>
<dbReference type="GO" id="GO:0016780">
    <property type="term" value="F:phosphotransferase activity, for other substituted phosphate groups"/>
    <property type="evidence" value="ECO:0007669"/>
    <property type="project" value="TreeGrafter"/>
</dbReference>
<protein>
    <submittedName>
        <fullName evidence="4">Sugar transferase</fullName>
    </submittedName>
</protein>
<name>A0A9X1VK09_9FLAO</name>